<protein>
    <submittedName>
        <fullName evidence="1">Uncharacterized protein</fullName>
    </submittedName>
</protein>
<gene>
    <name evidence="1" type="ORF">BPOR_1684g00010</name>
</gene>
<proteinExistence type="predicted"/>
<dbReference type="AlphaFoldDB" id="A0A4Z1K3Z2"/>
<dbReference type="EMBL" id="PQXO01001674">
    <property type="protein sequence ID" value="TGO80819.1"/>
    <property type="molecule type" value="Genomic_DNA"/>
</dbReference>
<name>A0A4Z1K3Z2_9HELO</name>
<evidence type="ECO:0000313" key="1">
    <source>
        <dbReference type="EMBL" id="TGO80819.1"/>
    </source>
</evidence>
<evidence type="ECO:0000313" key="2">
    <source>
        <dbReference type="Proteomes" id="UP000297280"/>
    </source>
</evidence>
<dbReference type="Proteomes" id="UP000297280">
    <property type="component" value="Unassembled WGS sequence"/>
</dbReference>
<accession>A0A4Z1K3Z2</accession>
<comment type="caution">
    <text evidence="1">The sequence shown here is derived from an EMBL/GenBank/DDBJ whole genome shotgun (WGS) entry which is preliminary data.</text>
</comment>
<reference evidence="1 2" key="1">
    <citation type="submission" date="2017-12" db="EMBL/GenBank/DDBJ databases">
        <title>Comparative genomics of Botrytis spp.</title>
        <authorList>
            <person name="Valero-Jimenez C.A."/>
            <person name="Tapia P."/>
            <person name="Veloso J."/>
            <person name="Silva-Moreno E."/>
            <person name="Staats M."/>
            <person name="Valdes J.H."/>
            <person name="Van Kan J.A.L."/>
        </authorList>
    </citation>
    <scope>NUCLEOTIDE SEQUENCE [LARGE SCALE GENOMIC DNA]</scope>
    <source>
        <strain evidence="1 2">MUCL3349</strain>
    </source>
</reference>
<organism evidence="1 2">
    <name type="scientific">Botrytis porri</name>
    <dbReference type="NCBI Taxonomy" id="87229"/>
    <lineage>
        <taxon>Eukaryota</taxon>
        <taxon>Fungi</taxon>
        <taxon>Dikarya</taxon>
        <taxon>Ascomycota</taxon>
        <taxon>Pezizomycotina</taxon>
        <taxon>Leotiomycetes</taxon>
        <taxon>Helotiales</taxon>
        <taxon>Sclerotiniaceae</taxon>
        <taxon>Botrytis</taxon>
    </lineage>
</organism>
<sequence length="67" mass="7944">MQFLDAAALWKRSYSGSFLLDAGDPYYSYEQFRQISKTKEFNPHDTLDFEMPINCEVHRQIRHSIIS</sequence>
<keyword evidence="2" id="KW-1185">Reference proteome</keyword>